<keyword evidence="4" id="KW-1185">Reference proteome</keyword>
<comment type="caution">
    <text evidence="3">The sequence shown here is derived from an EMBL/GenBank/DDBJ whole genome shotgun (WGS) entry which is preliminary data.</text>
</comment>
<evidence type="ECO:0000259" key="2">
    <source>
        <dbReference type="Pfam" id="PF13568"/>
    </source>
</evidence>
<dbReference type="EMBL" id="QICL01000019">
    <property type="protein sequence ID" value="PXV62487.1"/>
    <property type="molecule type" value="Genomic_DNA"/>
</dbReference>
<dbReference type="RefSeq" id="WP_110311399.1">
    <property type="nucleotide sequence ID" value="NZ_QICL01000019.1"/>
</dbReference>
<evidence type="ECO:0000313" key="3">
    <source>
        <dbReference type="EMBL" id="PXV62487.1"/>
    </source>
</evidence>
<dbReference type="InterPro" id="IPR025665">
    <property type="entry name" value="Beta-barrel_OMP_2"/>
</dbReference>
<accession>A0A2V3PNQ5</accession>
<proteinExistence type="predicted"/>
<evidence type="ECO:0000256" key="1">
    <source>
        <dbReference type="SAM" id="SignalP"/>
    </source>
</evidence>
<evidence type="ECO:0000313" key="4">
    <source>
        <dbReference type="Proteomes" id="UP000247973"/>
    </source>
</evidence>
<feature type="signal peptide" evidence="1">
    <location>
        <begin position="1"/>
        <end position="20"/>
    </location>
</feature>
<reference evidence="3 4" key="1">
    <citation type="submission" date="2018-03" db="EMBL/GenBank/DDBJ databases">
        <title>Genomic Encyclopedia of Archaeal and Bacterial Type Strains, Phase II (KMG-II): from individual species to whole genera.</title>
        <authorList>
            <person name="Goeker M."/>
        </authorList>
    </citation>
    <scope>NUCLEOTIDE SEQUENCE [LARGE SCALE GENOMIC DNA]</scope>
    <source>
        <strain evidence="3 4">DSM 100214</strain>
    </source>
</reference>
<dbReference type="AlphaFoldDB" id="A0A2V3PNQ5"/>
<protein>
    <submittedName>
        <fullName evidence="3">Outer membrane protein with beta-barrel domain</fullName>
    </submittedName>
</protein>
<feature type="chain" id="PRO_5016098186" evidence="1">
    <location>
        <begin position="21"/>
        <end position="224"/>
    </location>
</feature>
<dbReference type="Proteomes" id="UP000247973">
    <property type="component" value="Unassembled WGS sequence"/>
</dbReference>
<keyword evidence="1" id="KW-0732">Signal</keyword>
<feature type="domain" description="Outer membrane protein beta-barrel" evidence="2">
    <location>
        <begin position="20"/>
        <end position="203"/>
    </location>
</feature>
<name>A0A2V3PNQ5_9BACT</name>
<dbReference type="Pfam" id="PF13568">
    <property type="entry name" value="OMP_b-brl_2"/>
    <property type="match status" value="1"/>
</dbReference>
<gene>
    <name evidence="3" type="ORF">CLV62_11927</name>
</gene>
<dbReference type="OrthoDB" id="1429208at2"/>
<sequence>MKKAFLLIFILLFGIYNASAQDSPFRFGVEAGVNMSNATIDNKDADPNFKTGYQVGLTVDYTFMQNWLIQSGLSFTTKGSKIDDFSAGRTIGGNGRGETHTFNQLYIQLPIYAAYRIDVSDNLGVVIGAGPYAAYGVGGKTKRKLHNGVFGDGSTEVKFDTFGNGDDAFEQLKKFDFGLGLNISAEFSKIVVGLGYEHGLLNIAAYDNLKYHNRNVALTLGYKF</sequence>
<organism evidence="3 4">
    <name type="scientific">Dysgonomonas alginatilytica</name>
    <dbReference type="NCBI Taxonomy" id="1605892"/>
    <lineage>
        <taxon>Bacteria</taxon>
        <taxon>Pseudomonadati</taxon>
        <taxon>Bacteroidota</taxon>
        <taxon>Bacteroidia</taxon>
        <taxon>Bacteroidales</taxon>
        <taxon>Dysgonomonadaceae</taxon>
        <taxon>Dysgonomonas</taxon>
    </lineage>
</organism>